<accession>A0A7K3LYQ8</accession>
<feature type="transmembrane region" description="Helical" evidence="6">
    <location>
        <begin position="169"/>
        <end position="186"/>
    </location>
</feature>
<reference evidence="8 9" key="1">
    <citation type="submission" date="2019-11" db="EMBL/GenBank/DDBJ databases">
        <authorList>
            <person name="Li X.-J."/>
            <person name="Feng X.-M."/>
        </authorList>
    </citation>
    <scope>NUCLEOTIDE SEQUENCE [LARGE SCALE GENOMIC DNA]</scope>
    <source>
        <strain evidence="8 9">XMNu-373</strain>
    </source>
</reference>
<comment type="subcellular location">
    <subcellularLocation>
        <location evidence="1">Membrane</location>
        <topology evidence="1">Multi-pass membrane protein</topology>
    </subcellularLocation>
</comment>
<feature type="transmembrane region" description="Helical" evidence="6">
    <location>
        <begin position="43"/>
        <end position="66"/>
    </location>
</feature>
<keyword evidence="4 6" id="KW-0472">Membrane</keyword>
<evidence type="ECO:0000313" key="8">
    <source>
        <dbReference type="EMBL" id="NDL55822.1"/>
    </source>
</evidence>
<feature type="transmembrane region" description="Helical" evidence="6">
    <location>
        <begin position="144"/>
        <end position="163"/>
    </location>
</feature>
<feature type="region of interest" description="Disordered" evidence="5">
    <location>
        <begin position="1"/>
        <end position="24"/>
    </location>
</feature>
<protein>
    <submittedName>
        <fullName evidence="8">STAS domain-containing protein</fullName>
    </submittedName>
</protein>
<dbReference type="PROSITE" id="PS50801">
    <property type="entry name" value="STAS"/>
    <property type="match status" value="1"/>
</dbReference>
<dbReference type="CDD" id="cd07042">
    <property type="entry name" value="STAS_SulP_like_sulfate_transporter"/>
    <property type="match status" value="1"/>
</dbReference>
<name>A0A7K3LYQ8_9ACTN</name>
<evidence type="ECO:0000256" key="6">
    <source>
        <dbReference type="SAM" id="Phobius"/>
    </source>
</evidence>
<feature type="domain" description="STAS" evidence="7">
    <location>
        <begin position="417"/>
        <end position="503"/>
    </location>
</feature>
<dbReference type="Gene3D" id="3.30.750.24">
    <property type="entry name" value="STAS domain"/>
    <property type="match status" value="1"/>
</dbReference>
<evidence type="ECO:0000256" key="3">
    <source>
        <dbReference type="ARBA" id="ARBA00022989"/>
    </source>
</evidence>
<evidence type="ECO:0000256" key="4">
    <source>
        <dbReference type="ARBA" id="ARBA00023136"/>
    </source>
</evidence>
<dbReference type="InterPro" id="IPR002645">
    <property type="entry name" value="STAS_dom"/>
</dbReference>
<dbReference type="PROSITE" id="PS01130">
    <property type="entry name" value="SLC26A"/>
    <property type="match status" value="1"/>
</dbReference>
<dbReference type="RefSeq" id="WP_162448492.1">
    <property type="nucleotide sequence ID" value="NZ_WLZY01000001.1"/>
</dbReference>
<feature type="transmembrane region" description="Helical" evidence="6">
    <location>
        <begin position="376"/>
        <end position="408"/>
    </location>
</feature>
<feature type="compositionally biased region" description="Pro residues" evidence="5">
    <location>
        <begin position="1"/>
        <end position="12"/>
    </location>
</feature>
<organism evidence="8 9">
    <name type="scientific">Phytoactinopolyspora mesophila</name>
    <dbReference type="NCBI Taxonomy" id="2650750"/>
    <lineage>
        <taxon>Bacteria</taxon>
        <taxon>Bacillati</taxon>
        <taxon>Actinomycetota</taxon>
        <taxon>Actinomycetes</taxon>
        <taxon>Jiangellales</taxon>
        <taxon>Jiangellaceae</taxon>
        <taxon>Phytoactinopolyspora</taxon>
    </lineage>
</organism>
<dbReference type="GO" id="GO:0016020">
    <property type="term" value="C:membrane"/>
    <property type="evidence" value="ECO:0007669"/>
    <property type="project" value="UniProtKB-SubCell"/>
</dbReference>
<feature type="transmembrane region" description="Helical" evidence="6">
    <location>
        <begin position="114"/>
        <end position="132"/>
    </location>
</feature>
<evidence type="ECO:0000313" key="9">
    <source>
        <dbReference type="Proteomes" id="UP000460435"/>
    </source>
</evidence>
<keyword evidence="3 6" id="KW-1133">Transmembrane helix</keyword>
<evidence type="ECO:0000256" key="2">
    <source>
        <dbReference type="ARBA" id="ARBA00022692"/>
    </source>
</evidence>
<dbReference type="GO" id="GO:0008271">
    <property type="term" value="F:secondary active sulfate transmembrane transporter activity"/>
    <property type="evidence" value="ECO:0007669"/>
    <property type="project" value="InterPro"/>
</dbReference>
<comment type="caution">
    <text evidence="8">The sequence shown here is derived from an EMBL/GenBank/DDBJ whole genome shotgun (WGS) entry which is preliminary data.</text>
</comment>
<dbReference type="Pfam" id="PF00916">
    <property type="entry name" value="Sulfate_transp"/>
    <property type="match status" value="1"/>
</dbReference>
<dbReference type="Proteomes" id="UP000460435">
    <property type="component" value="Unassembled WGS sequence"/>
</dbReference>
<evidence type="ECO:0000256" key="1">
    <source>
        <dbReference type="ARBA" id="ARBA00004141"/>
    </source>
</evidence>
<dbReference type="InterPro" id="IPR052706">
    <property type="entry name" value="Membrane-Transporter-like"/>
</dbReference>
<dbReference type="Pfam" id="PF01740">
    <property type="entry name" value="STAS"/>
    <property type="match status" value="1"/>
</dbReference>
<feature type="transmembrane region" description="Helical" evidence="6">
    <location>
        <begin position="242"/>
        <end position="264"/>
    </location>
</feature>
<evidence type="ECO:0000259" key="7">
    <source>
        <dbReference type="PROSITE" id="PS50801"/>
    </source>
</evidence>
<dbReference type="InterPro" id="IPR011547">
    <property type="entry name" value="SLC26A/SulP_dom"/>
</dbReference>
<dbReference type="InterPro" id="IPR018045">
    <property type="entry name" value="S04_transporter_CS"/>
</dbReference>
<feature type="transmembrane region" description="Helical" evidence="6">
    <location>
        <begin position="328"/>
        <end position="355"/>
    </location>
</feature>
<feature type="transmembrane region" description="Helical" evidence="6">
    <location>
        <begin position="285"/>
        <end position="308"/>
    </location>
</feature>
<proteinExistence type="predicted"/>
<gene>
    <name evidence="8" type="ORF">F7O44_01920</name>
</gene>
<keyword evidence="2 6" id="KW-0812">Transmembrane</keyword>
<dbReference type="InterPro" id="IPR036513">
    <property type="entry name" value="STAS_dom_sf"/>
</dbReference>
<feature type="transmembrane region" description="Helical" evidence="6">
    <location>
        <begin position="198"/>
        <end position="218"/>
    </location>
</feature>
<dbReference type="PANTHER" id="PTHR43310">
    <property type="entry name" value="SULFATE TRANSPORTER YBAR-RELATED"/>
    <property type="match status" value="1"/>
</dbReference>
<dbReference type="SUPFAM" id="SSF52091">
    <property type="entry name" value="SpoIIaa-like"/>
    <property type="match status" value="1"/>
</dbReference>
<keyword evidence="9" id="KW-1185">Reference proteome</keyword>
<dbReference type="EMBL" id="WLZY01000001">
    <property type="protein sequence ID" value="NDL55822.1"/>
    <property type="molecule type" value="Genomic_DNA"/>
</dbReference>
<feature type="transmembrane region" description="Helical" evidence="6">
    <location>
        <begin position="78"/>
        <end position="102"/>
    </location>
</feature>
<evidence type="ECO:0000256" key="5">
    <source>
        <dbReference type="SAM" id="MobiDB-lite"/>
    </source>
</evidence>
<dbReference type="PANTHER" id="PTHR43310:SF1">
    <property type="entry name" value="SULFATE TRANSPORTER YBAR-RELATED"/>
    <property type="match status" value="1"/>
</dbReference>
<sequence length="513" mass="53998">MTLPTTPDPALPKKPRTSDRKTRPSSRWARFRQAWLSNPRADILAGIVVALALIPEAIAFSIIAGVDPKVGLYASFSIAIIISIAGGRPGMISAATGAMALIMVPLVREHGVEYLFAATILAGALQVLLGALGVGRLMRFVPRTVMVGFVNALAILIFLAQVPHVVGEAWQVYVLVGAGLAIIYLLPRLTKAVPSPLVAIVALGVAATTFSINVPTVGDMGELPNALPVIGVPMVPMNFETLVIVAPFVVTLAFVGLLESLLTAQIVDDFTDTNSNKDREARGQGIANVATGFFGGMAGCAMIGQSVINMKSGGRTRLSTLTSGVALLIMILVLGDLVAIIPMGALVAVMVMVSISTFDWSSIRPSTLKRTPLSETAVMVTTVAIVVVTHNLAYGVIAGVLLAAIFFARRVAHLVDVSSVLDPDGGIRVYAITGELFFASTNELVHSFDYADPTPRVVIDLTDAHVWDTSAVATLDTVVAKYAARGVTAELIGLNEHSAELHERTTGQLTDAH</sequence>
<dbReference type="AlphaFoldDB" id="A0A7K3LYQ8"/>